<reference evidence="2" key="1">
    <citation type="submission" date="2023-03" db="EMBL/GenBank/DDBJ databases">
        <title>Massive genome expansion in bonnet fungi (Mycena s.s.) driven by repeated elements and novel gene families across ecological guilds.</title>
        <authorList>
            <consortium name="Lawrence Berkeley National Laboratory"/>
            <person name="Harder C.B."/>
            <person name="Miyauchi S."/>
            <person name="Viragh M."/>
            <person name="Kuo A."/>
            <person name="Thoen E."/>
            <person name="Andreopoulos B."/>
            <person name="Lu D."/>
            <person name="Skrede I."/>
            <person name="Drula E."/>
            <person name="Henrissat B."/>
            <person name="Morin E."/>
            <person name="Kohler A."/>
            <person name="Barry K."/>
            <person name="LaButti K."/>
            <person name="Morin E."/>
            <person name="Salamov A."/>
            <person name="Lipzen A."/>
            <person name="Mereny Z."/>
            <person name="Hegedus B."/>
            <person name="Baldrian P."/>
            <person name="Stursova M."/>
            <person name="Weitz H."/>
            <person name="Taylor A."/>
            <person name="Grigoriev I.V."/>
            <person name="Nagy L.G."/>
            <person name="Martin F."/>
            <person name="Kauserud H."/>
        </authorList>
    </citation>
    <scope>NUCLEOTIDE SEQUENCE</scope>
    <source>
        <strain evidence="2">CBHHK200</strain>
    </source>
</reference>
<feature type="region of interest" description="Disordered" evidence="1">
    <location>
        <begin position="328"/>
        <end position="392"/>
    </location>
</feature>
<organism evidence="2 3">
    <name type="scientific">Mycena alexandri</name>
    <dbReference type="NCBI Taxonomy" id="1745969"/>
    <lineage>
        <taxon>Eukaryota</taxon>
        <taxon>Fungi</taxon>
        <taxon>Dikarya</taxon>
        <taxon>Basidiomycota</taxon>
        <taxon>Agaricomycotina</taxon>
        <taxon>Agaricomycetes</taxon>
        <taxon>Agaricomycetidae</taxon>
        <taxon>Agaricales</taxon>
        <taxon>Marasmiineae</taxon>
        <taxon>Mycenaceae</taxon>
        <taxon>Mycena</taxon>
    </lineage>
</organism>
<feature type="compositionally biased region" description="Pro residues" evidence="1">
    <location>
        <begin position="354"/>
        <end position="368"/>
    </location>
</feature>
<feature type="compositionally biased region" description="Gly residues" evidence="1">
    <location>
        <begin position="561"/>
        <end position="576"/>
    </location>
</feature>
<evidence type="ECO:0000313" key="3">
    <source>
        <dbReference type="Proteomes" id="UP001218188"/>
    </source>
</evidence>
<protein>
    <submittedName>
        <fullName evidence="2">Uncharacterized protein</fullName>
    </submittedName>
</protein>
<evidence type="ECO:0000256" key="1">
    <source>
        <dbReference type="SAM" id="MobiDB-lite"/>
    </source>
</evidence>
<feature type="region of interest" description="Disordered" evidence="1">
    <location>
        <begin position="1"/>
        <end position="27"/>
    </location>
</feature>
<feature type="compositionally biased region" description="Low complexity" evidence="1">
    <location>
        <begin position="344"/>
        <end position="353"/>
    </location>
</feature>
<name>A0AAD6S844_9AGAR</name>
<dbReference type="EMBL" id="JARJCM010000200">
    <property type="protein sequence ID" value="KAJ7022891.1"/>
    <property type="molecule type" value="Genomic_DNA"/>
</dbReference>
<sequence>MPKALGNKAEAQKAPKKKPGNKGDFRGMREDFLTCQLPEYFKKSKQGKVREFWGPLLQTYWQLFPWRLELDQDPDPEDGLLREALLPEEFDLKVQKMAQVKAKIKTWFNHQRGGAGMTASPWSPWLSRLRRPSEPCPKRISDYQYYMQHDAYKDKIARRFAAEYPNVGRDEALAARCKVARALFEAESTELKSQIHDEAKKEHERLVAKWKDAEEGLPSLDEVDQEEARRRFTATVAPLLEGLRAHTGYYIMLVAGREVEGKFDVLSVHSGKTKADVPEKEQNFAQWGPGGYQRVLDEFVRFIAAAGSEPMAAGAGTMSAPFGNGAAAAGTSGVGSTAPPPVAPAVQAAQAAPAPAPADNPAPAPAPAPANRSAPSGSVGLHALGPDDDTEMPMALIDPLLRRPVTPPPVGSLAARMMKLGVTSPLLESLETMSPTSKEKRVRSLEGMSKHALQRENNAARREKALGAVRGTVVSPDKTPRPPKKASTTGRGRKRAPNAGRNKARKRPRRGEEEEESDSAEESSGSEGDDEVQRVEAPTTRGKARAQAGNGGTANIDAQGSGAGSTEGVEGTGDSGGAPKWAVEGKGSLERGTEAWGAEWTKLVGLWWELESSTGFRSLTKGFRTAGRPDEIGHWVKCARKGAPSIVNAAAFAVNWEKWWKGINPKWRVGTDGALKRGEVGGWDTLEAPGPNGFLNVLIGLKWWKDAGGDGDWPGMVDDVTWVLEMMLAEKAA</sequence>
<evidence type="ECO:0000313" key="2">
    <source>
        <dbReference type="EMBL" id="KAJ7022891.1"/>
    </source>
</evidence>
<proteinExistence type="predicted"/>
<dbReference type="Proteomes" id="UP001218188">
    <property type="component" value="Unassembled WGS sequence"/>
</dbReference>
<feature type="compositionally biased region" description="Low complexity" evidence="1">
    <location>
        <begin position="328"/>
        <end position="337"/>
    </location>
</feature>
<comment type="caution">
    <text evidence="2">The sequence shown here is derived from an EMBL/GenBank/DDBJ whole genome shotgun (WGS) entry which is preliminary data.</text>
</comment>
<gene>
    <name evidence="2" type="ORF">C8F04DRAFT_1272085</name>
</gene>
<keyword evidence="3" id="KW-1185">Reference proteome</keyword>
<feature type="region of interest" description="Disordered" evidence="1">
    <location>
        <begin position="429"/>
        <end position="584"/>
    </location>
</feature>
<dbReference type="AlphaFoldDB" id="A0AAD6S844"/>
<feature type="compositionally biased region" description="Basic residues" evidence="1">
    <location>
        <begin position="491"/>
        <end position="509"/>
    </location>
</feature>
<accession>A0AAD6S844</accession>